<dbReference type="FunFam" id="3.40.50.300:FF:000006">
    <property type="entry name" value="DNA-binding transcriptional regulator NtrC"/>
    <property type="match status" value="1"/>
</dbReference>
<dbReference type="Gene3D" id="3.40.50.300">
    <property type="entry name" value="P-loop containing nucleotide triphosphate hydrolases"/>
    <property type="match status" value="1"/>
</dbReference>
<dbReference type="Pfam" id="PF00158">
    <property type="entry name" value="Sigma54_activat"/>
    <property type="match status" value="1"/>
</dbReference>
<accession>A0A1N6T085</accession>
<dbReference type="InterPro" id="IPR027417">
    <property type="entry name" value="P-loop_NTPase"/>
</dbReference>
<dbReference type="SMART" id="SM00382">
    <property type="entry name" value="AAA"/>
    <property type="match status" value="1"/>
</dbReference>
<name>A0A1N6T085_9SPIO</name>
<evidence type="ECO:0000259" key="5">
    <source>
        <dbReference type="PROSITE" id="PS50045"/>
    </source>
</evidence>
<dbReference type="InterPro" id="IPR003593">
    <property type="entry name" value="AAA+_ATPase"/>
</dbReference>
<evidence type="ECO:0000256" key="1">
    <source>
        <dbReference type="ARBA" id="ARBA00022741"/>
    </source>
</evidence>
<dbReference type="InterPro" id="IPR025943">
    <property type="entry name" value="Sigma_54_int_dom_ATP-bd_2"/>
</dbReference>
<dbReference type="PANTHER" id="PTHR32071">
    <property type="entry name" value="TRANSCRIPTIONAL REGULATORY PROTEIN"/>
    <property type="match status" value="1"/>
</dbReference>
<dbReference type="EMBL" id="FTMS01000009">
    <property type="protein sequence ID" value="SIQ46759.1"/>
    <property type="molecule type" value="Genomic_DNA"/>
</dbReference>
<evidence type="ECO:0000313" key="7">
    <source>
        <dbReference type="Proteomes" id="UP000186400"/>
    </source>
</evidence>
<keyword evidence="2" id="KW-0067">ATP-binding</keyword>
<dbReference type="STRING" id="159291.SAMN05920897_10967"/>
<dbReference type="Pfam" id="PF25601">
    <property type="entry name" value="AAA_lid_14"/>
    <property type="match status" value="1"/>
</dbReference>
<organism evidence="6 7">
    <name type="scientific">Alkalispirochaeta americana</name>
    <dbReference type="NCBI Taxonomy" id="159291"/>
    <lineage>
        <taxon>Bacteria</taxon>
        <taxon>Pseudomonadati</taxon>
        <taxon>Spirochaetota</taxon>
        <taxon>Spirochaetia</taxon>
        <taxon>Spirochaetales</taxon>
        <taxon>Spirochaetaceae</taxon>
        <taxon>Alkalispirochaeta</taxon>
    </lineage>
</organism>
<reference evidence="6 7" key="1">
    <citation type="submission" date="2017-01" db="EMBL/GenBank/DDBJ databases">
        <authorList>
            <person name="Mah S.A."/>
            <person name="Swanson W.J."/>
            <person name="Moy G.W."/>
            <person name="Vacquier V.D."/>
        </authorList>
    </citation>
    <scope>NUCLEOTIDE SEQUENCE [LARGE SCALE GENOMIC DNA]</scope>
    <source>
        <strain evidence="6 7">ASpG1</strain>
    </source>
</reference>
<protein>
    <submittedName>
        <fullName evidence="6">Transcriptional regulator containing GAF, AAA-type ATPase, and DNA-binding Fis domains</fullName>
    </submittedName>
</protein>
<keyword evidence="3 6" id="KW-0238">DNA-binding</keyword>
<dbReference type="SUPFAM" id="SSF52540">
    <property type="entry name" value="P-loop containing nucleoside triphosphate hydrolases"/>
    <property type="match status" value="1"/>
</dbReference>
<evidence type="ECO:0000256" key="4">
    <source>
        <dbReference type="SAM" id="MobiDB-lite"/>
    </source>
</evidence>
<dbReference type="InterPro" id="IPR002078">
    <property type="entry name" value="Sigma_54_int"/>
</dbReference>
<keyword evidence="7" id="KW-1185">Reference proteome</keyword>
<dbReference type="PROSITE" id="PS50045">
    <property type="entry name" value="SIGMA54_INTERACT_4"/>
    <property type="match status" value="1"/>
</dbReference>
<sequence length="576" mass="63903">MAFHGNPLYNTAMNQTPPSILTDLWEEACRSSSFPQGEEKALESLLFNTFSKIARENLPGIQKNFSCTELALILFPSGKEFRHGSEGIQIYRISRNTPSPEVEITTSKGPEALLIIEGAHLEGRIARTLSYLPGYPSWSQGILIPLTGSTGDTPEETLLGALLVIPAGTRETKTDTDTDTDHRKKLKSYIEATLAPPFAGLLENARIYRHAHRPPRIVTSHSKPRNPQEQNDQAETLVGTRGGLRNVLDRIESVVPSSLPVLLLGESGTGKEVIARRIHHLSPRHEKPFIRINCGAIAPELIDSELFGHERGAFTGAIKRKRGWFERAHGGTLLLDEVGDLPLPAQVRLLRVLQEGTFERVGGEEEISVDVRIIAATHRDLPGMIQQGAFREDLWYRLSGYPIVIPPLRERQQDIPALAHHFCQRSSRRFGIKTQSITEGDVDILRAYQWPGNIRELASVMDRAVLLSEGGSLDFHKALERIVPLGPEPSHNINPSSGGCHTEPLCFFTLDEAIEEHIRRALRRTSGKIEGPGGAARLLAVNPHTLRARMRRQGINWNEYRPGQTLPDRGGTPPPP</sequence>
<evidence type="ECO:0000313" key="6">
    <source>
        <dbReference type="EMBL" id="SIQ46759.1"/>
    </source>
</evidence>
<feature type="region of interest" description="Disordered" evidence="4">
    <location>
        <begin position="215"/>
        <end position="236"/>
    </location>
</feature>
<dbReference type="GO" id="GO:0006355">
    <property type="term" value="P:regulation of DNA-templated transcription"/>
    <property type="evidence" value="ECO:0007669"/>
    <property type="project" value="InterPro"/>
</dbReference>
<keyword evidence="1" id="KW-0547">Nucleotide-binding</keyword>
<dbReference type="Proteomes" id="UP000186400">
    <property type="component" value="Unassembled WGS sequence"/>
</dbReference>
<dbReference type="GO" id="GO:0003677">
    <property type="term" value="F:DNA binding"/>
    <property type="evidence" value="ECO:0007669"/>
    <property type="project" value="UniProtKB-KW"/>
</dbReference>
<dbReference type="CDD" id="cd00009">
    <property type="entry name" value="AAA"/>
    <property type="match status" value="1"/>
</dbReference>
<dbReference type="Gene3D" id="1.10.10.60">
    <property type="entry name" value="Homeodomain-like"/>
    <property type="match status" value="1"/>
</dbReference>
<proteinExistence type="predicted"/>
<dbReference type="Gene3D" id="1.10.8.60">
    <property type="match status" value="1"/>
</dbReference>
<dbReference type="InterPro" id="IPR058031">
    <property type="entry name" value="AAA_lid_NorR"/>
</dbReference>
<feature type="region of interest" description="Disordered" evidence="4">
    <location>
        <begin position="553"/>
        <end position="576"/>
    </location>
</feature>
<evidence type="ECO:0000256" key="3">
    <source>
        <dbReference type="ARBA" id="ARBA00023125"/>
    </source>
</evidence>
<feature type="domain" description="Sigma-54 factor interaction" evidence="5">
    <location>
        <begin position="237"/>
        <end position="466"/>
    </location>
</feature>
<dbReference type="PROSITE" id="PS00676">
    <property type="entry name" value="SIGMA54_INTERACT_2"/>
    <property type="match status" value="1"/>
</dbReference>
<dbReference type="PROSITE" id="PS00675">
    <property type="entry name" value="SIGMA54_INTERACT_1"/>
    <property type="match status" value="1"/>
</dbReference>
<dbReference type="AlphaFoldDB" id="A0A1N6T085"/>
<dbReference type="PANTHER" id="PTHR32071:SF117">
    <property type="entry name" value="PTS-DEPENDENT DIHYDROXYACETONE KINASE OPERON REGULATORY PROTEIN-RELATED"/>
    <property type="match status" value="1"/>
</dbReference>
<feature type="compositionally biased region" description="Polar residues" evidence="4">
    <location>
        <begin position="219"/>
        <end position="234"/>
    </location>
</feature>
<dbReference type="GO" id="GO:0005524">
    <property type="term" value="F:ATP binding"/>
    <property type="evidence" value="ECO:0007669"/>
    <property type="project" value="UniProtKB-KW"/>
</dbReference>
<gene>
    <name evidence="6" type="ORF">SAMN05920897_10967</name>
</gene>
<dbReference type="InterPro" id="IPR025662">
    <property type="entry name" value="Sigma_54_int_dom_ATP-bd_1"/>
</dbReference>
<evidence type="ECO:0000256" key="2">
    <source>
        <dbReference type="ARBA" id="ARBA00022840"/>
    </source>
</evidence>